<dbReference type="SUPFAM" id="SSF51182">
    <property type="entry name" value="RmlC-like cupins"/>
    <property type="match status" value="1"/>
</dbReference>
<dbReference type="InterPro" id="IPR009057">
    <property type="entry name" value="Homeodomain-like_sf"/>
</dbReference>
<evidence type="ECO:0000256" key="1">
    <source>
        <dbReference type="ARBA" id="ARBA00023015"/>
    </source>
</evidence>
<dbReference type="EMBL" id="VSRL01000116">
    <property type="protein sequence ID" value="NKE60292.1"/>
    <property type="molecule type" value="Genomic_DNA"/>
</dbReference>
<keyword evidence="1" id="KW-0805">Transcription regulation</keyword>
<keyword evidence="6" id="KW-1185">Reference proteome</keyword>
<evidence type="ECO:0000313" key="6">
    <source>
        <dbReference type="Proteomes" id="UP001515943"/>
    </source>
</evidence>
<organism evidence="5 6">
    <name type="scientific">Lentzea indica</name>
    <dbReference type="NCBI Taxonomy" id="2604800"/>
    <lineage>
        <taxon>Bacteria</taxon>
        <taxon>Bacillati</taxon>
        <taxon>Actinomycetota</taxon>
        <taxon>Actinomycetes</taxon>
        <taxon>Pseudonocardiales</taxon>
        <taxon>Pseudonocardiaceae</taxon>
        <taxon>Lentzea</taxon>
    </lineage>
</organism>
<dbReference type="Gene3D" id="1.10.10.60">
    <property type="entry name" value="Homeodomain-like"/>
    <property type="match status" value="1"/>
</dbReference>
<reference evidence="5 6" key="1">
    <citation type="submission" date="2019-08" db="EMBL/GenBank/DDBJ databases">
        <title>Lentzea from Indian Himalayas.</title>
        <authorList>
            <person name="Mandal S."/>
            <person name="Mallick Gupta A."/>
            <person name="Maiti P.K."/>
            <person name="Sarkar J."/>
            <person name="Mandal S."/>
        </authorList>
    </citation>
    <scope>NUCLEOTIDE SEQUENCE [LARGE SCALE GENOMIC DNA]</scope>
    <source>
        <strain evidence="5 6">PSKA42</strain>
    </source>
</reference>
<dbReference type="SUPFAM" id="SSF46689">
    <property type="entry name" value="Homeodomain-like"/>
    <property type="match status" value="2"/>
</dbReference>
<dbReference type="SMART" id="SM00342">
    <property type="entry name" value="HTH_ARAC"/>
    <property type="match status" value="1"/>
</dbReference>
<dbReference type="PANTHER" id="PTHR11019">
    <property type="entry name" value="HTH-TYPE TRANSCRIPTIONAL REGULATOR NIMR"/>
    <property type="match status" value="1"/>
</dbReference>
<keyword evidence="2" id="KW-0238">DNA-binding</keyword>
<dbReference type="PROSITE" id="PS00041">
    <property type="entry name" value="HTH_ARAC_FAMILY_1"/>
    <property type="match status" value="1"/>
</dbReference>
<dbReference type="InterPro" id="IPR020449">
    <property type="entry name" value="Tscrpt_reg_AraC-type_HTH"/>
</dbReference>
<sequence>MAGCAQSHMRLILSRMRREPDLRGYAVTHPSGPLIPPQAAGWHQLIYAVSGVLVVDTAEGRWTLPRHRALWVPAGVAHRLRVVHRSALRILYAGERARLLPAGCRVLDVPPLLRELVVHLVEHAPMSLDEPRHARLVAVLQDLLVELPADAALLLPAPVDTRAMAATELVTDLDVAAVCRRVGVGRRTLERLFLAETGMSIGQWRRRRRMLDAVAHLAGGLPVADVALRVGYTTPSAFSAAFRTELGMSPSRWQPS</sequence>
<dbReference type="InterPro" id="IPR003313">
    <property type="entry name" value="AraC-bd"/>
</dbReference>
<protein>
    <submittedName>
        <fullName evidence="5">AraC family transcriptional regulator</fullName>
    </submittedName>
</protein>
<name>A0ABX1FNZ5_9PSEU</name>
<dbReference type="Gene3D" id="2.60.120.10">
    <property type="entry name" value="Jelly Rolls"/>
    <property type="match status" value="1"/>
</dbReference>
<dbReference type="PRINTS" id="PR00032">
    <property type="entry name" value="HTHARAC"/>
</dbReference>
<dbReference type="InterPro" id="IPR011051">
    <property type="entry name" value="RmlC_Cupin_sf"/>
</dbReference>
<proteinExistence type="predicted"/>
<dbReference type="InterPro" id="IPR018062">
    <property type="entry name" value="HTH_AraC-typ_CS"/>
</dbReference>
<dbReference type="CDD" id="cd06124">
    <property type="entry name" value="cupin_NimR-like_N"/>
    <property type="match status" value="1"/>
</dbReference>
<dbReference type="InterPro" id="IPR014710">
    <property type="entry name" value="RmlC-like_jellyroll"/>
</dbReference>
<dbReference type="PROSITE" id="PS01124">
    <property type="entry name" value="HTH_ARAC_FAMILY_2"/>
    <property type="match status" value="1"/>
</dbReference>
<keyword evidence="3" id="KW-0804">Transcription</keyword>
<accession>A0ABX1FNZ5</accession>
<evidence type="ECO:0000313" key="5">
    <source>
        <dbReference type="EMBL" id="NKE60292.1"/>
    </source>
</evidence>
<evidence type="ECO:0000256" key="2">
    <source>
        <dbReference type="ARBA" id="ARBA00023125"/>
    </source>
</evidence>
<dbReference type="InterPro" id="IPR018060">
    <property type="entry name" value="HTH_AraC"/>
</dbReference>
<evidence type="ECO:0000256" key="3">
    <source>
        <dbReference type="ARBA" id="ARBA00023163"/>
    </source>
</evidence>
<dbReference type="Proteomes" id="UP001515943">
    <property type="component" value="Unassembled WGS sequence"/>
</dbReference>
<feature type="domain" description="HTH araC/xylS-type" evidence="4">
    <location>
        <begin position="159"/>
        <end position="256"/>
    </location>
</feature>
<evidence type="ECO:0000259" key="4">
    <source>
        <dbReference type="PROSITE" id="PS01124"/>
    </source>
</evidence>
<gene>
    <name evidence="5" type="ORF">FXN61_27230</name>
</gene>
<dbReference type="PANTHER" id="PTHR11019:SF159">
    <property type="entry name" value="TRANSCRIPTIONAL REGULATOR-RELATED"/>
    <property type="match status" value="1"/>
</dbReference>
<dbReference type="Pfam" id="PF02311">
    <property type="entry name" value="AraC_binding"/>
    <property type="match status" value="1"/>
</dbReference>
<dbReference type="Pfam" id="PF12833">
    <property type="entry name" value="HTH_18"/>
    <property type="match status" value="1"/>
</dbReference>
<comment type="caution">
    <text evidence="5">The sequence shown here is derived from an EMBL/GenBank/DDBJ whole genome shotgun (WGS) entry which is preliminary data.</text>
</comment>